<organism evidence="1 2">
    <name type="scientific">Catharanthus roseus</name>
    <name type="common">Madagascar periwinkle</name>
    <name type="synonym">Vinca rosea</name>
    <dbReference type="NCBI Taxonomy" id="4058"/>
    <lineage>
        <taxon>Eukaryota</taxon>
        <taxon>Viridiplantae</taxon>
        <taxon>Streptophyta</taxon>
        <taxon>Embryophyta</taxon>
        <taxon>Tracheophyta</taxon>
        <taxon>Spermatophyta</taxon>
        <taxon>Magnoliopsida</taxon>
        <taxon>eudicotyledons</taxon>
        <taxon>Gunneridae</taxon>
        <taxon>Pentapetalae</taxon>
        <taxon>asterids</taxon>
        <taxon>lamiids</taxon>
        <taxon>Gentianales</taxon>
        <taxon>Apocynaceae</taxon>
        <taxon>Rauvolfioideae</taxon>
        <taxon>Vinceae</taxon>
        <taxon>Catharanthinae</taxon>
        <taxon>Catharanthus</taxon>
    </lineage>
</organism>
<protein>
    <submittedName>
        <fullName evidence="1">Uncharacterized protein</fullName>
    </submittedName>
</protein>
<proteinExistence type="predicted"/>
<dbReference type="EMBL" id="CM044705">
    <property type="protein sequence ID" value="KAI5664585.1"/>
    <property type="molecule type" value="Genomic_DNA"/>
</dbReference>
<reference evidence="2" key="1">
    <citation type="journal article" date="2023" name="Nat. Plants">
        <title>Single-cell RNA sequencing provides a high-resolution roadmap for understanding the multicellular compartmentation of specialized metabolism.</title>
        <authorList>
            <person name="Sun S."/>
            <person name="Shen X."/>
            <person name="Li Y."/>
            <person name="Li Y."/>
            <person name="Wang S."/>
            <person name="Li R."/>
            <person name="Zhang H."/>
            <person name="Shen G."/>
            <person name="Guo B."/>
            <person name="Wei J."/>
            <person name="Xu J."/>
            <person name="St-Pierre B."/>
            <person name="Chen S."/>
            <person name="Sun C."/>
        </authorList>
    </citation>
    <scope>NUCLEOTIDE SEQUENCE [LARGE SCALE GENOMIC DNA]</scope>
</reference>
<accession>A0ACC0AUM9</accession>
<evidence type="ECO:0000313" key="2">
    <source>
        <dbReference type="Proteomes" id="UP001060085"/>
    </source>
</evidence>
<sequence length="178" mass="20429">MNIDATHPVRVILFYNSKHARGAFGHYFTGAAKNTWTFTRMVTHVQLVRKIFKHQGMDPNQWHVQMTMRVPNISREDILILVEFELVQSQAILDVQHTHVLVHMDHSNVRQRDTAITQMVSDEPSMLYPDIQEDDEDDDDNYADYNISSASDDDNGDNDNEDDIGTPLNPLSSTVMNQ</sequence>
<keyword evidence="2" id="KW-1185">Reference proteome</keyword>
<dbReference type="Proteomes" id="UP001060085">
    <property type="component" value="Linkage Group LG05"/>
</dbReference>
<evidence type="ECO:0000313" key="1">
    <source>
        <dbReference type="EMBL" id="KAI5664585.1"/>
    </source>
</evidence>
<name>A0ACC0AUM9_CATRO</name>
<gene>
    <name evidence="1" type="ORF">M9H77_23908</name>
</gene>
<comment type="caution">
    <text evidence="1">The sequence shown here is derived from an EMBL/GenBank/DDBJ whole genome shotgun (WGS) entry which is preliminary data.</text>
</comment>